<organism evidence="9 10">
    <name type="scientific">Clostridium punense</name>
    <dbReference type="NCBI Taxonomy" id="1054297"/>
    <lineage>
        <taxon>Bacteria</taxon>
        <taxon>Bacillati</taxon>
        <taxon>Bacillota</taxon>
        <taxon>Clostridia</taxon>
        <taxon>Eubacteriales</taxon>
        <taxon>Clostridiaceae</taxon>
        <taxon>Clostridium</taxon>
    </lineage>
</organism>
<keyword evidence="6" id="KW-0653">Protein transport</keyword>
<reference evidence="9 10" key="1">
    <citation type="submission" date="2021-03" db="EMBL/GenBank/DDBJ databases">
        <title>Genomic Encyclopedia of Type Strains, Phase IV (KMG-IV): sequencing the most valuable type-strain genomes for metagenomic binning, comparative biology and taxonomic classification.</title>
        <authorList>
            <person name="Goeker M."/>
        </authorList>
    </citation>
    <scope>NUCLEOTIDE SEQUENCE [LARGE SCALE GENOMIC DNA]</scope>
    <source>
        <strain evidence="9 10">DSM 28650</strain>
    </source>
</reference>
<dbReference type="EMBL" id="JAGGLL010000019">
    <property type="protein sequence ID" value="MBP2022786.1"/>
    <property type="molecule type" value="Genomic_DNA"/>
</dbReference>
<comment type="subcellular location">
    <subcellularLocation>
        <location evidence="1">Cell membrane</location>
        <topology evidence="1">Multi-pass membrane protein</topology>
    </subcellularLocation>
    <subcellularLocation>
        <location evidence="6">Membrane</location>
        <topology evidence="6">Multi-pass membrane protein</topology>
    </subcellularLocation>
</comment>
<dbReference type="PANTHER" id="PTHR30433">
    <property type="entry name" value="CHEMOTAXIS PROTEIN MOTA"/>
    <property type="match status" value="1"/>
</dbReference>
<keyword evidence="2" id="KW-1003">Cell membrane</keyword>
<evidence type="ECO:0000256" key="7">
    <source>
        <dbReference type="SAM" id="Phobius"/>
    </source>
</evidence>
<evidence type="ECO:0000256" key="3">
    <source>
        <dbReference type="ARBA" id="ARBA00022692"/>
    </source>
</evidence>
<name>A0ABS4K6L6_9CLOT</name>
<feature type="domain" description="MotA/TolQ/ExbB proton channel" evidence="8">
    <location>
        <begin position="30"/>
        <end position="144"/>
    </location>
</feature>
<feature type="transmembrane region" description="Helical" evidence="7">
    <location>
        <begin position="74"/>
        <end position="97"/>
    </location>
</feature>
<gene>
    <name evidence="9" type="ORF">J2Z44_002609</name>
</gene>
<keyword evidence="5 7" id="KW-0472">Membrane</keyword>
<evidence type="ECO:0000256" key="2">
    <source>
        <dbReference type="ARBA" id="ARBA00022475"/>
    </source>
</evidence>
<dbReference type="Proteomes" id="UP001519308">
    <property type="component" value="Unassembled WGS sequence"/>
</dbReference>
<dbReference type="Pfam" id="PF01618">
    <property type="entry name" value="MotA_ExbB"/>
    <property type="match status" value="1"/>
</dbReference>
<evidence type="ECO:0000256" key="5">
    <source>
        <dbReference type="ARBA" id="ARBA00023136"/>
    </source>
</evidence>
<accession>A0ABS4K6L6</accession>
<dbReference type="InterPro" id="IPR002898">
    <property type="entry name" value="MotA_ExbB_proton_chnl"/>
</dbReference>
<evidence type="ECO:0000259" key="8">
    <source>
        <dbReference type="Pfam" id="PF01618"/>
    </source>
</evidence>
<dbReference type="PANTHER" id="PTHR30433:SF3">
    <property type="entry name" value="MOTILITY PROTEIN A"/>
    <property type="match status" value="1"/>
</dbReference>
<sequence>MIIFFKNIAIKTRKNGLLSLEEDIEKSVDLDPFITKGLRMVVDGVEPEVLKNALELQLENMVERHKASASMFEAAGGYAPTMGIIGTVLGLVHILGSLDGDPGQLAPKIATAFIATLYGVASANVLWLPIGNKLKELNKKEINEKLLIIEAISLIQHGTNPNIIEEQLKGFLSNKEILEYNSTSNNGVI</sequence>
<evidence type="ECO:0000256" key="4">
    <source>
        <dbReference type="ARBA" id="ARBA00022989"/>
    </source>
</evidence>
<comment type="caution">
    <text evidence="9">The sequence shown here is derived from an EMBL/GenBank/DDBJ whole genome shotgun (WGS) entry which is preliminary data.</text>
</comment>
<evidence type="ECO:0000313" key="9">
    <source>
        <dbReference type="EMBL" id="MBP2022786.1"/>
    </source>
</evidence>
<keyword evidence="4 7" id="KW-1133">Transmembrane helix</keyword>
<protein>
    <submittedName>
        <fullName evidence="9">Chemotaxis protein MotA</fullName>
    </submittedName>
</protein>
<proteinExistence type="inferred from homology"/>
<evidence type="ECO:0000313" key="10">
    <source>
        <dbReference type="Proteomes" id="UP001519308"/>
    </source>
</evidence>
<keyword evidence="3 7" id="KW-0812">Transmembrane</keyword>
<comment type="similarity">
    <text evidence="6">Belongs to the exbB/tolQ family.</text>
</comment>
<keyword evidence="10" id="KW-1185">Reference proteome</keyword>
<evidence type="ECO:0000256" key="1">
    <source>
        <dbReference type="ARBA" id="ARBA00004651"/>
    </source>
</evidence>
<feature type="transmembrane region" description="Helical" evidence="7">
    <location>
        <begin position="109"/>
        <end position="130"/>
    </location>
</feature>
<dbReference type="InterPro" id="IPR047055">
    <property type="entry name" value="MotA-like"/>
</dbReference>
<keyword evidence="6" id="KW-0813">Transport</keyword>
<evidence type="ECO:0000256" key="6">
    <source>
        <dbReference type="RuleBase" id="RU004057"/>
    </source>
</evidence>